<dbReference type="GO" id="GO:0022904">
    <property type="term" value="P:respiratory electron transport chain"/>
    <property type="evidence" value="ECO:0007669"/>
    <property type="project" value="InterPro"/>
</dbReference>
<dbReference type="GO" id="GO:0020037">
    <property type="term" value="F:heme binding"/>
    <property type="evidence" value="ECO:0007669"/>
    <property type="project" value="TreeGrafter"/>
</dbReference>
<dbReference type="SUPFAM" id="SSF81342">
    <property type="entry name" value="Transmembrane di-heme cytochromes"/>
    <property type="match status" value="1"/>
</dbReference>
<dbReference type="InterPro" id="IPR011577">
    <property type="entry name" value="Cyt_b561_bac/Ni-Hgenase"/>
</dbReference>
<dbReference type="EMBL" id="CP118166">
    <property type="protein sequence ID" value="WDI30249.1"/>
    <property type="molecule type" value="Genomic_DNA"/>
</dbReference>
<evidence type="ECO:0000256" key="4">
    <source>
        <dbReference type="ARBA" id="ARBA00022989"/>
    </source>
</evidence>
<evidence type="ECO:0000256" key="2">
    <source>
        <dbReference type="ARBA" id="ARBA00022475"/>
    </source>
</evidence>
<dbReference type="RefSeq" id="WP_274492044.1">
    <property type="nucleotide sequence ID" value="NZ_CP118166.1"/>
</dbReference>
<protein>
    <submittedName>
        <fullName evidence="8">Cytochrome b/b6 domain-containing protein</fullName>
    </submittedName>
</protein>
<feature type="transmembrane region" description="Helical" evidence="6">
    <location>
        <begin position="45"/>
        <end position="62"/>
    </location>
</feature>
<dbReference type="Proteomes" id="UP001214043">
    <property type="component" value="Chromosome"/>
</dbReference>
<keyword evidence="2" id="KW-1003">Cell membrane</keyword>
<dbReference type="AlphaFoldDB" id="A0AAE9ZA06"/>
<feature type="transmembrane region" description="Helical" evidence="6">
    <location>
        <begin position="12"/>
        <end position="33"/>
    </location>
</feature>
<feature type="transmembrane region" description="Helical" evidence="6">
    <location>
        <begin position="152"/>
        <end position="173"/>
    </location>
</feature>
<dbReference type="Gene3D" id="1.20.950.20">
    <property type="entry name" value="Transmembrane di-heme cytochromes, Chain C"/>
    <property type="match status" value="1"/>
</dbReference>
<evidence type="ECO:0000256" key="3">
    <source>
        <dbReference type="ARBA" id="ARBA00022692"/>
    </source>
</evidence>
<dbReference type="InterPro" id="IPR051542">
    <property type="entry name" value="Hydrogenase_cytochrome"/>
</dbReference>
<feature type="transmembrane region" description="Helical" evidence="6">
    <location>
        <begin position="194"/>
        <end position="215"/>
    </location>
</feature>
<evidence type="ECO:0000313" key="9">
    <source>
        <dbReference type="Proteomes" id="UP001214043"/>
    </source>
</evidence>
<dbReference type="GO" id="GO:0005886">
    <property type="term" value="C:plasma membrane"/>
    <property type="evidence" value="ECO:0007669"/>
    <property type="project" value="UniProtKB-SubCell"/>
</dbReference>
<accession>A0AAE9ZA06</accession>
<evidence type="ECO:0000259" key="7">
    <source>
        <dbReference type="Pfam" id="PF01292"/>
    </source>
</evidence>
<keyword evidence="3 6" id="KW-0812">Transmembrane</keyword>
<reference evidence="8" key="1">
    <citation type="submission" date="2023-02" db="EMBL/GenBank/DDBJ databases">
        <title>Genome sequence of Hyphococcus flavus.</title>
        <authorList>
            <person name="Rong J.-C."/>
            <person name="Zhao Q."/>
            <person name="Yi M."/>
            <person name="Wu J.-Y."/>
        </authorList>
    </citation>
    <scope>NUCLEOTIDE SEQUENCE</scope>
    <source>
        <strain evidence="8">MCCC 1K03223</strain>
    </source>
</reference>
<dbReference type="KEGG" id="hfl:PUV54_09780"/>
<keyword evidence="9" id="KW-1185">Reference proteome</keyword>
<evidence type="ECO:0000256" key="5">
    <source>
        <dbReference type="ARBA" id="ARBA00023136"/>
    </source>
</evidence>
<evidence type="ECO:0000256" key="1">
    <source>
        <dbReference type="ARBA" id="ARBA00004651"/>
    </source>
</evidence>
<evidence type="ECO:0000256" key="6">
    <source>
        <dbReference type="SAM" id="Phobius"/>
    </source>
</evidence>
<gene>
    <name evidence="8" type="ORF">PUV54_09780</name>
</gene>
<sequence length="218" mass="23505">MTEASQKDAIVWDWSVRVFHWSTVALVALLWWSGENDVMNWHRRFGLALMALLIFRIYWGFAGTRTARFSDFVKGPGAILAYMRKLKRPYTPRIGHNALGALSVLALLAALAAQIGFGLFAIDVDGIESGPLAHLVSFDMARTASDLHDANFNLLVGLIGLHVAAVLFYHIALRANLIGPMVTGKRKGATASGIGPFPIGRAVIGVIIAGAAVALTQL</sequence>
<keyword evidence="5 6" id="KW-0472">Membrane</keyword>
<dbReference type="PANTHER" id="PTHR30485">
    <property type="entry name" value="NI/FE-HYDROGENASE 1 B-TYPE CYTOCHROME SUBUNIT"/>
    <property type="match status" value="1"/>
</dbReference>
<dbReference type="Pfam" id="PF01292">
    <property type="entry name" value="Ni_hydr_CYTB"/>
    <property type="match status" value="1"/>
</dbReference>
<name>A0AAE9ZA06_9PROT</name>
<proteinExistence type="predicted"/>
<organism evidence="8 9">
    <name type="scientific">Hyphococcus flavus</name>
    <dbReference type="NCBI Taxonomy" id="1866326"/>
    <lineage>
        <taxon>Bacteria</taxon>
        <taxon>Pseudomonadati</taxon>
        <taxon>Pseudomonadota</taxon>
        <taxon>Alphaproteobacteria</taxon>
        <taxon>Parvularculales</taxon>
        <taxon>Parvularculaceae</taxon>
        <taxon>Hyphococcus</taxon>
    </lineage>
</organism>
<keyword evidence="4 6" id="KW-1133">Transmembrane helix</keyword>
<dbReference type="InterPro" id="IPR016174">
    <property type="entry name" value="Di-haem_cyt_TM"/>
</dbReference>
<evidence type="ECO:0000313" key="8">
    <source>
        <dbReference type="EMBL" id="WDI30249.1"/>
    </source>
</evidence>
<feature type="transmembrane region" description="Helical" evidence="6">
    <location>
        <begin position="94"/>
        <end position="122"/>
    </location>
</feature>
<dbReference type="GO" id="GO:0009055">
    <property type="term" value="F:electron transfer activity"/>
    <property type="evidence" value="ECO:0007669"/>
    <property type="project" value="InterPro"/>
</dbReference>
<comment type="subcellular location">
    <subcellularLocation>
        <location evidence="1">Cell membrane</location>
        <topology evidence="1">Multi-pass membrane protein</topology>
    </subcellularLocation>
</comment>
<feature type="domain" description="Cytochrome b561 bacterial/Ni-hydrogenase" evidence="7">
    <location>
        <begin position="11"/>
        <end position="184"/>
    </location>
</feature>
<dbReference type="PANTHER" id="PTHR30485:SF2">
    <property type="entry name" value="BLL0597 PROTEIN"/>
    <property type="match status" value="1"/>
</dbReference>